<evidence type="ECO:0000259" key="2">
    <source>
        <dbReference type="Pfam" id="PF02517"/>
    </source>
</evidence>
<dbReference type="PANTHER" id="PTHR39430">
    <property type="entry name" value="MEMBRANE-ASSOCIATED PROTEASE-RELATED"/>
    <property type="match status" value="1"/>
</dbReference>
<evidence type="ECO:0000313" key="3">
    <source>
        <dbReference type="EMBL" id="AGY75629.1"/>
    </source>
</evidence>
<evidence type="ECO:0000256" key="1">
    <source>
        <dbReference type="SAM" id="Phobius"/>
    </source>
</evidence>
<sequence>MVVDGLVNAFINITLFIIVIMLVKKIESIRNKDYTPVYWISLKKHDIKLFVIGIIVALLYKLAVGSIGIIGGTMELIVNGPGMAKFIIFTLASSFGFLGVALFEEGLYRGYVMQVAFRKLPKVLAIVLQALVFGLVHYSNYSKQPHTWIRIIDAILIGVIFGVIVIKTKSLMFTVGTHLFYDATEQMLFLDNPYKFTRFICFQNTNYLSSSLFYTEFIELSMLSILTVVLIFLFRKNLFYDKSFSTNLRSKGA</sequence>
<keyword evidence="1" id="KW-0472">Membrane</keyword>
<reference evidence="4" key="1">
    <citation type="journal article" date="2014" name="Biotechnol. Biofuels">
        <title>Comparison of single-molecule sequencing and hybrid approaches for finishing the genome of Clostridium autoethanogenum and analysis of CRISPR systems in industrial relevant Clostridia.</title>
        <authorList>
            <person name="Brown S.D."/>
            <person name="Nagaraju S."/>
            <person name="Utturkar S."/>
            <person name="De Tissera S."/>
            <person name="Segovia S."/>
            <person name="Mitchell W."/>
            <person name="Land M.L."/>
            <person name="Dassanayake A."/>
            <person name="Kopke M."/>
        </authorList>
    </citation>
    <scope>NUCLEOTIDE SEQUENCE [LARGE SCALE GENOMIC DNA]</scope>
    <source>
        <strain evidence="4">DSM 10061</strain>
    </source>
</reference>
<feature type="transmembrane region" description="Helical" evidence="1">
    <location>
        <begin position="147"/>
        <end position="166"/>
    </location>
</feature>
<feature type="transmembrane region" description="Helical" evidence="1">
    <location>
        <begin position="6"/>
        <end position="23"/>
    </location>
</feature>
<feature type="transmembrane region" description="Helical" evidence="1">
    <location>
        <begin position="49"/>
        <end position="71"/>
    </location>
</feature>
<feature type="domain" description="CAAX prenyl protease 2/Lysostaphin resistance protein A-like" evidence="2">
    <location>
        <begin position="93"/>
        <end position="183"/>
    </location>
</feature>
<dbReference type="InterPro" id="IPR003675">
    <property type="entry name" value="Rce1/LyrA-like_dom"/>
</dbReference>
<accession>A0ABM5NTJ6</accession>
<feature type="transmembrane region" description="Helical" evidence="1">
    <location>
        <begin position="83"/>
        <end position="103"/>
    </location>
</feature>
<dbReference type="Proteomes" id="UP000017590">
    <property type="component" value="Chromosome"/>
</dbReference>
<keyword evidence="3" id="KW-0645">Protease</keyword>
<dbReference type="EMBL" id="CP006763">
    <property type="protein sequence ID" value="AGY75629.1"/>
    <property type="molecule type" value="Genomic_DNA"/>
</dbReference>
<keyword evidence="1" id="KW-1133">Transmembrane helix</keyword>
<proteinExistence type="predicted"/>
<name>A0ABM5NTJ6_9CLOT</name>
<organism evidence="3 4">
    <name type="scientific">Clostridium autoethanogenum DSM 10061</name>
    <dbReference type="NCBI Taxonomy" id="1341692"/>
    <lineage>
        <taxon>Bacteria</taxon>
        <taxon>Bacillati</taxon>
        <taxon>Bacillota</taxon>
        <taxon>Clostridia</taxon>
        <taxon>Eubacteriales</taxon>
        <taxon>Clostridiaceae</taxon>
        <taxon>Clostridium</taxon>
    </lineage>
</organism>
<dbReference type="RefSeq" id="WP_023162231.1">
    <property type="nucleotide sequence ID" value="NC_022592.1"/>
</dbReference>
<feature type="transmembrane region" description="Helical" evidence="1">
    <location>
        <begin position="212"/>
        <end position="234"/>
    </location>
</feature>
<protein>
    <submittedName>
        <fullName evidence="3">CPBP family intramembrane metalloprotease</fullName>
    </submittedName>
</protein>
<keyword evidence="3" id="KW-0378">Hydrolase</keyword>
<dbReference type="PANTHER" id="PTHR39430:SF1">
    <property type="entry name" value="PROTEASE"/>
    <property type="match status" value="1"/>
</dbReference>
<gene>
    <name evidence="3" type="ORF">CAETHG_1404</name>
</gene>
<keyword evidence="3" id="KW-0482">Metalloprotease</keyword>
<keyword evidence="4" id="KW-1185">Reference proteome</keyword>
<dbReference type="Pfam" id="PF02517">
    <property type="entry name" value="Rce1-like"/>
    <property type="match status" value="1"/>
</dbReference>
<keyword evidence="1" id="KW-0812">Transmembrane</keyword>
<dbReference type="GO" id="GO:0008237">
    <property type="term" value="F:metallopeptidase activity"/>
    <property type="evidence" value="ECO:0007669"/>
    <property type="project" value="UniProtKB-KW"/>
</dbReference>
<feature type="transmembrane region" description="Helical" evidence="1">
    <location>
        <begin position="123"/>
        <end position="141"/>
    </location>
</feature>
<evidence type="ECO:0000313" key="4">
    <source>
        <dbReference type="Proteomes" id="UP000017590"/>
    </source>
</evidence>